<dbReference type="Proteomes" id="UP000604046">
    <property type="component" value="Unassembled WGS sequence"/>
</dbReference>
<keyword evidence="2" id="KW-1133">Transmembrane helix</keyword>
<keyword evidence="2" id="KW-0472">Membrane</keyword>
<feature type="transmembrane region" description="Helical" evidence="2">
    <location>
        <begin position="20"/>
        <end position="45"/>
    </location>
</feature>
<reference evidence="3" key="1">
    <citation type="submission" date="2021-02" db="EMBL/GenBank/DDBJ databases">
        <authorList>
            <person name="Dougan E. K."/>
            <person name="Rhodes N."/>
            <person name="Thang M."/>
            <person name="Chan C."/>
        </authorList>
    </citation>
    <scope>NUCLEOTIDE SEQUENCE</scope>
</reference>
<evidence type="ECO:0000313" key="3">
    <source>
        <dbReference type="EMBL" id="CAE7024903.1"/>
    </source>
</evidence>
<keyword evidence="2" id="KW-0812">Transmembrane</keyword>
<dbReference type="AlphaFoldDB" id="A0A812I8Q8"/>
<feature type="region of interest" description="Disordered" evidence="1">
    <location>
        <begin position="161"/>
        <end position="180"/>
    </location>
</feature>
<name>A0A812I8Q8_9DINO</name>
<protein>
    <submittedName>
        <fullName evidence="3">Uncharacterized protein</fullName>
    </submittedName>
</protein>
<evidence type="ECO:0000256" key="1">
    <source>
        <dbReference type="SAM" id="MobiDB-lite"/>
    </source>
</evidence>
<accession>A0A812I8Q8</accession>
<dbReference type="OrthoDB" id="413734at2759"/>
<dbReference type="EMBL" id="CAJNDS010000191">
    <property type="protein sequence ID" value="CAE7024903.1"/>
    <property type="molecule type" value="Genomic_DNA"/>
</dbReference>
<evidence type="ECO:0000313" key="4">
    <source>
        <dbReference type="Proteomes" id="UP000604046"/>
    </source>
</evidence>
<proteinExistence type="predicted"/>
<sequence>MRIRGEFAFWLYDCVSDLLLFWQFLSLYFYNFAACQAFIISLSLVELCQLGPRRIYRSVCRSLERDLRSDDFLRLLQKERLVEAPLSFMLQMYSTFWLTTNSIAYILAIFSMLGSLLSVATACFIYFDLAIDPDARMSGVEQGSQSLSEAVVRLSSAVSNVSSEPARPAPLQPQGSSDDVLRHRSGEIAQGTPPEDSAVSRFSAIIPPATVGKVIGAQRPSGSKLSI</sequence>
<evidence type="ECO:0000256" key="2">
    <source>
        <dbReference type="SAM" id="Phobius"/>
    </source>
</evidence>
<feature type="transmembrane region" description="Helical" evidence="2">
    <location>
        <begin position="104"/>
        <end position="127"/>
    </location>
</feature>
<gene>
    <name evidence="3" type="ORF">SNAT2548_LOCUS3135</name>
</gene>
<comment type="caution">
    <text evidence="3">The sequence shown here is derived from an EMBL/GenBank/DDBJ whole genome shotgun (WGS) entry which is preliminary data.</text>
</comment>
<organism evidence="3 4">
    <name type="scientific">Symbiodinium natans</name>
    <dbReference type="NCBI Taxonomy" id="878477"/>
    <lineage>
        <taxon>Eukaryota</taxon>
        <taxon>Sar</taxon>
        <taxon>Alveolata</taxon>
        <taxon>Dinophyceae</taxon>
        <taxon>Suessiales</taxon>
        <taxon>Symbiodiniaceae</taxon>
        <taxon>Symbiodinium</taxon>
    </lineage>
</organism>
<keyword evidence="4" id="KW-1185">Reference proteome</keyword>